<comment type="caution">
    <text evidence="1">The sequence shown here is derived from an EMBL/GenBank/DDBJ whole genome shotgun (WGS) entry which is preliminary data.</text>
</comment>
<name>A0ABV7WG58_9MICO</name>
<reference evidence="2" key="1">
    <citation type="journal article" date="2019" name="Int. J. Syst. Evol. Microbiol.">
        <title>The Global Catalogue of Microorganisms (GCM) 10K type strain sequencing project: providing services to taxonomists for standard genome sequencing and annotation.</title>
        <authorList>
            <consortium name="The Broad Institute Genomics Platform"/>
            <consortium name="The Broad Institute Genome Sequencing Center for Infectious Disease"/>
            <person name="Wu L."/>
            <person name="Ma J."/>
        </authorList>
    </citation>
    <scope>NUCLEOTIDE SEQUENCE [LARGE SCALE GENOMIC DNA]</scope>
    <source>
        <strain evidence="2">NCAIM B.02333</strain>
    </source>
</reference>
<protein>
    <submittedName>
        <fullName evidence="1">Uncharacterized protein</fullName>
    </submittedName>
</protein>
<evidence type="ECO:0000313" key="2">
    <source>
        <dbReference type="Proteomes" id="UP001595685"/>
    </source>
</evidence>
<proteinExistence type="predicted"/>
<accession>A0ABV7WG58</accession>
<gene>
    <name evidence="1" type="ORF">ACFOLH_06100</name>
</gene>
<keyword evidence="2" id="KW-1185">Reference proteome</keyword>
<organism evidence="1 2">
    <name type="scientific">Aquipuribacter hungaricus</name>
    <dbReference type="NCBI Taxonomy" id="545624"/>
    <lineage>
        <taxon>Bacteria</taxon>
        <taxon>Bacillati</taxon>
        <taxon>Actinomycetota</taxon>
        <taxon>Actinomycetes</taxon>
        <taxon>Micrococcales</taxon>
        <taxon>Intrasporangiaceae</taxon>
        <taxon>Aquipuribacter</taxon>
    </lineage>
</organism>
<evidence type="ECO:0000313" key="1">
    <source>
        <dbReference type="EMBL" id="MFC3687912.1"/>
    </source>
</evidence>
<sequence>MRWRRVRLPAPVLAAAGLGPGERVLAVAAVDGGWTFATTHALHVVTTLGEGGVPDTARRVAWTDVRTATTVPSEQLLDVRLVDGARWSVPVGASPGRLPETVRERVQNSVVVVRLVEVRRGKGVHVVARRTPEEEVTLQLAVDPGIDPSVPEVAAQVEQARRDMTADLRLDERGRPGRT</sequence>
<dbReference type="RefSeq" id="WP_376983829.1">
    <property type="nucleotide sequence ID" value="NZ_JBHRWW010000003.1"/>
</dbReference>
<dbReference type="Proteomes" id="UP001595685">
    <property type="component" value="Unassembled WGS sequence"/>
</dbReference>
<dbReference type="EMBL" id="JBHRWW010000003">
    <property type="protein sequence ID" value="MFC3687912.1"/>
    <property type="molecule type" value="Genomic_DNA"/>
</dbReference>